<gene>
    <name evidence="1" type="ORF">CFP75_05280</name>
</gene>
<dbReference type="Proteomes" id="UP000215563">
    <property type="component" value="Unassembled WGS sequence"/>
</dbReference>
<organism evidence="1 2">
    <name type="scientific">Amycolatopsis alba DSM 44262</name>
    <dbReference type="NCBI Taxonomy" id="1125972"/>
    <lineage>
        <taxon>Bacteria</taxon>
        <taxon>Bacillati</taxon>
        <taxon>Actinomycetota</taxon>
        <taxon>Actinomycetes</taxon>
        <taxon>Pseudonocardiales</taxon>
        <taxon>Pseudonocardiaceae</taxon>
        <taxon>Amycolatopsis</taxon>
    </lineage>
</organism>
<accession>A0A229S6G5</accession>
<reference evidence="1 2" key="1">
    <citation type="submission" date="2017-07" db="EMBL/GenBank/DDBJ databases">
        <title>Amycolatopsis alba DSM 44262 Genome sequencing and assembly.</title>
        <authorList>
            <person name="Kaur N."/>
            <person name="Mayilraj S."/>
        </authorList>
    </citation>
    <scope>NUCLEOTIDE SEQUENCE [LARGE SCALE GENOMIC DNA]</scope>
    <source>
        <strain evidence="1 2">DSM 44262</strain>
    </source>
</reference>
<proteinExistence type="predicted"/>
<keyword evidence="2" id="KW-1185">Reference proteome</keyword>
<evidence type="ECO:0000313" key="1">
    <source>
        <dbReference type="EMBL" id="OXM54506.1"/>
    </source>
</evidence>
<protein>
    <submittedName>
        <fullName evidence="1">Uncharacterized protein</fullName>
    </submittedName>
</protein>
<comment type="caution">
    <text evidence="1">The sequence shown here is derived from an EMBL/GenBank/DDBJ whole genome shotgun (WGS) entry which is preliminary data.</text>
</comment>
<name>A0A229S6G5_AMYAL</name>
<dbReference type="EMBL" id="NMQU01000013">
    <property type="protein sequence ID" value="OXM54506.1"/>
    <property type="molecule type" value="Genomic_DNA"/>
</dbReference>
<sequence length="64" mass="7222">MIGFWYRFRRVKCVFDDDLKVCGACGVTQQHHGQACDPGELARIAELEREVDLVFAALVDPVRA</sequence>
<dbReference type="AlphaFoldDB" id="A0A229S6G5"/>
<evidence type="ECO:0000313" key="2">
    <source>
        <dbReference type="Proteomes" id="UP000215563"/>
    </source>
</evidence>